<comment type="caution">
    <text evidence="3">The sequence shown here is derived from an EMBL/GenBank/DDBJ whole genome shotgun (WGS) entry which is preliminary data.</text>
</comment>
<dbReference type="GO" id="GO:0016020">
    <property type="term" value="C:membrane"/>
    <property type="evidence" value="ECO:0007669"/>
    <property type="project" value="TreeGrafter"/>
</dbReference>
<dbReference type="Proteomes" id="UP001497480">
    <property type="component" value="Unassembled WGS sequence"/>
</dbReference>
<gene>
    <name evidence="3" type="ORF">LLUT_LOCUS25781</name>
</gene>
<dbReference type="EMBL" id="CAXHTB010000018">
    <property type="protein sequence ID" value="CAL0324721.1"/>
    <property type="molecule type" value="Genomic_DNA"/>
</dbReference>
<dbReference type="Pfam" id="PF00686">
    <property type="entry name" value="CBM_20"/>
    <property type="match status" value="1"/>
</dbReference>
<feature type="domain" description="CBM20" evidence="2">
    <location>
        <begin position="101"/>
        <end position="203"/>
    </location>
</feature>
<dbReference type="SMART" id="SM01065">
    <property type="entry name" value="CBM_2"/>
    <property type="match status" value="1"/>
</dbReference>
<dbReference type="AlphaFoldDB" id="A0AAV1XS93"/>
<sequence length="458" mass="51385">MMMKALASSFSKPILNMPLSSFPRIASNIHVSDRTDFCFNLSSKNDQKDSNFWFLKLVQNKGIYPVLHAVPSETQVDLETIESELENVAPQDGQTEENEQTSESKFVRVTFQLEKNCDFGEQFLIVGGDPVLGSWDPADALPMTWSDGHIWSVELDMPTRKSILYKFILKGKEGEIVWQPGSDRTIQTWETTKRIIVCEDWENVEFQKIIEEYQLDQSNEETQVEPEMSSFAEHLDNPEEGLVSNVYKISGIEDSRTHSEEKPPGEPDLLQINDYTISSSTKKPVAAVAENIGSSEDLINRSEESADSPRKDNPIQVGHNGTDAPIENQERTVVESNLFNFDGGPVLVPGLTPPVLANEEAGSGEVQESTTEYSPIEAFESDQNIPEEQESNDGTAPLINTTQKEPELLHNEYEEQSHLAPAMEDRSNSEPVDGNLLQNDIQWGRQMVLKFLTNLGLF</sequence>
<dbReference type="PANTHER" id="PTHR15048">
    <property type="entry name" value="STARCH-BINDING DOMAIN-CONTAINING PROTEIN 1"/>
    <property type="match status" value="1"/>
</dbReference>
<dbReference type="InterPro" id="IPR013783">
    <property type="entry name" value="Ig-like_fold"/>
</dbReference>
<proteinExistence type="predicted"/>
<feature type="compositionally biased region" description="Basic and acidic residues" evidence="1">
    <location>
        <begin position="298"/>
        <end position="313"/>
    </location>
</feature>
<dbReference type="SUPFAM" id="SSF49452">
    <property type="entry name" value="Starch-binding domain-like"/>
    <property type="match status" value="1"/>
</dbReference>
<dbReference type="PANTHER" id="PTHR15048:SF0">
    <property type="entry name" value="STARCH-BINDING DOMAIN-CONTAINING PROTEIN 1"/>
    <property type="match status" value="1"/>
</dbReference>
<evidence type="ECO:0000256" key="1">
    <source>
        <dbReference type="SAM" id="MobiDB-lite"/>
    </source>
</evidence>
<name>A0AAV1XS93_LUPLU</name>
<keyword evidence="4" id="KW-1185">Reference proteome</keyword>
<evidence type="ECO:0000313" key="3">
    <source>
        <dbReference type="EMBL" id="CAL0324721.1"/>
    </source>
</evidence>
<reference evidence="3 4" key="1">
    <citation type="submission" date="2024-03" db="EMBL/GenBank/DDBJ databases">
        <authorList>
            <person name="Martinez-Hernandez J."/>
        </authorList>
    </citation>
    <scope>NUCLEOTIDE SEQUENCE [LARGE SCALE GENOMIC DNA]</scope>
</reference>
<protein>
    <recommendedName>
        <fullName evidence="2">CBM20 domain-containing protein</fullName>
    </recommendedName>
</protein>
<dbReference type="PROSITE" id="PS51166">
    <property type="entry name" value="CBM20"/>
    <property type="match status" value="1"/>
</dbReference>
<dbReference type="Gene3D" id="2.60.40.10">
    <property type="entry name" value="Immunoglobulins"/>
    <property type="match status" value="1"/>
</dbReference>
<dbReference type="InterPro" id="IPR013784">
    <property type="entry name" value="Carb-bd-like_fold"/>
</dbReference>
<accession>A0AAV1XS93</accession>
<evidence type="ECO:0000259" key="2">
    <source>
        <dbReference type="PROSITE" id="PS51166"/>
    </source>
</evidence>
<feature type="region of interest" description="Disordered" evidence="1">
    <location>
        <begin position="294"/>
        <end position="328"/>
    </location>
</feature>
<dbReference type="InterPro" id="IPR002044">
    <property type="entry name" value="CBM20"/>
</dbReference>
<dbReference type="GO" id="GO:2001070">
    <property type="term" value="F:starch binding"/>
    <property type="evidence" value="ECO:0007669"/>
    <property type="project" value="InterPro"/>
</dbReference>
<evidence type="ECO:0000313" key="4">
    <source>
        <dbReference type="Proteomes" id="UP001497480"/>
    </source>
</evidence>
<dbReference type="CDD" id="cd05467">
    <property type="entry name" value="CBM20"/>
    <property type="match status" value="1"/>
</dbReference>
<organism evidence="3 4">
    <name type="scientific">Lupinus luteus</name>
    <name type="common">European yellow lupine</name>
    <dbReference type="NCBI Taxonomy" id="3873"/>
    <lineage>
        <taxon>Eukaryota</taxon>
        <taxon>Viridiplantae</taxon>
        <taxon>Streptophyta</taxon>
        <taxon>Embryophyta</taxon>
        <taxon>Tracheophyta</taxon>
        <taxon>Spermatophyta</taxon>
        <taxon>Magnoliopsida</taxon>
        <taxon>eudicotyledons</taxon>
        <taxon>Gunneridae</taxon>
        <taxon>Pentapetalae</taxon>
        <taxon>rosids</taxon>
        <taxon>fabids</taxon>
        <taxon>Fabales</taxon>
        <taxon>Fabaceae</taxon>
        <taxon>Papilionoideae</taxon>
        <taxon>50 kb inversion clade</taxon>
        <taxon>genistoids sensu lato</taxon>
        <taxon>core genistoids</taxon>
        <taxon>Genisteae</taxon>
        <taxon>Lupinus</taxon>
    </lineage>
</organism>